<dbReference type="GeneID" id="22159594"/>
<geneLocation type="chloroplast" evidence="8"/>
<evidence type="ECO:0000256" key="4">
    <source>
        <dbReference type="HAMAP-Rule" id="MF_01342"/>
    </source>
</evidence>
<dbReference type="PRINTS" id="PR00060">
    <property type="entry name" value="RIBOSOMALL16"/>
</dbReference>
<dbReference type="InterPro" id="IPR000114">
    <property type="entry name" value="Ribosomal_uL16_bact-type"/>
</dbReference>
<dbReference type="NCBIfam" id="TIGR01164">
    <property type="entry name" value="rplP_bact"/>
    <property type="match status" value="1"/>
</dbReference>
<keyword evidence="3 4" id="KW-0687">Ribonucleoprotein</keyword>
<keyword evidence="6 8" id="KW-0934">Plastid</keyword>
<reference evidence="8" key="1">
    <citation type="journal article" date="2014" name="BMC Evol. Biol.">
        <title>Chloroplast phylogenomic analysis resolves deep-level relationships within the green algal class Trebouxiophyceae.</title>
        <authorList>
            <person name="Lemieux C."/>
            <person name="Otis C."/>
            <person name="Turmel M."/>
        </authorList>
    </citation>
    <scope>NUCLEOTIDE SEQUENCE</scope>
</reference>
<evidence type="ECO:0000256" key="5">
    <source>
        <dbReference type="RuleBase" id="RU004413"/>
    </source>
</evidence>
<proteinExistence type="inferred from homology"/>
<dbReference type="InterPro" id="IPR047873">
    <property type="entry name" value="Ribosomal_uL16"/>
</dbReference>
<comment type="subunit">
    <text evidence="4 6">Part of the 50S ribosomal subunit.</text>
</comment>
<evidence type="ECO:0000256" key="6">
    <source>
        <dbReference type="RuleBase" id="RU004415"/>
    </source>
</evidence>
<name>A0A097KMB1_9CHLO</name>
<accession>A0A097KMB1</accession>
<dbReference type="FunFam" id="3.90.1170.10:FF:000001">
    <property type="entry name" value="50S ribosomal protein L16"/>
    <property type="match status" value="1"/>
</dbReference>
<dbReference type="GO" id="GO:0003735">
    <property type="term" value="F:structural constituent of ribosome"/>
    <property type="evidence" value="ECO:0007669"/>
    <property type="project" value="InterPro"/>
</dbReference>
<evidence type="ECO:0000256" key="7">
    <source>
        <dbReference type="SAM" id="MobiDB-lite"/>
    </source>
</evidence>
<gene>
    <name evidence="4 8" type="primary">rpl16</name>
</gene>
<keyword evidence="2 4" id="KW-0689">Ribosomal protein</keyword>
<dbReference type="InterPro" id="IPR020798">
    <property type="entry name" value="Ribosomal_uL16_CS"/>
</dbReference>
<dbReference type="PANTHER" id="PTHR12220">
    <property type="entry name" value="50S/60S RIBOSOMAL PROTEIN L16"/>
    <property type="match status" value="1"/>
</dbReference>
<sequence length="143" mass="16239">MLTPKRTKFRRHHRGRMKGRASTGNKIAFGDFALQALEPSWITSRQIEAGRRAMTRYARRGGKLWIRIFPDKPVTMRAAESRMGSGKGAPEYWVAVIKPGKILYEMKGVSESVARAAMKIAAYKMPIKTQFLINKSHPVKEVH</sequence>
<dbReference type="GO" id="GO:0009507">
    <property type="term" value="C:chloroplast"/>
    <property type="evidence" value="ECO:0007669"/>
    <property type="project" value="UniProtKB-SubCell"/>
</dbReference>
<dbReference type="PROSITE" id="PS00586">
    <property type="entry name" value="RIBOSOMAL_L16_1"/>
    <property type="match status" value="1"/>
</dbReference>
<comment type="subcellular location">
    <subcellularLocation>
        <location evidence="4 6">Plastid</location>
        <location evidence="4 6">Chloroplast</location>
    </subcellularLocation>
</comment>
<dbReference type="Gene3D" id="3.90.1170.10">
    <property type="entry name" value="Ribosomal protein L10e/L16"/>
    <property type="match status" value="1"/>
</dbReference>
<evidence type="ECO:0000256" key="3">
    <source>
        <dbReference type="ARBA" id="ARBA00023274"/>
    </source>
</evidence>
<keyword evidence="6 8" id="KW-0150">Chloroplast</keyword>
<dbReference type="HAMAP" id="MF_01342">
    <property type="entry name" value="Ribosomal_uL16"/>
    <property type="match status" value="1"/>
</dbReference>
<dbReference type="PANTHER" id="PTHR12220:SF13">
    <property type="entry name" value="LARGE RIBOSOMAL SUBUNIT PROTEIN UL16M"/>
    <property type="match status" value="1"/>
</dbReference>
<feature type="region of interest" description="Disordered" evidence="7">
    <location>
        <begin position="1"/>
        <end position="21"/>
    </location>
</feature>
<dbReference type="InterPro" id="IPR016180">
    <property type="entry name" value="Ribosomal_uL16_dom"/>
</dbReference>
<dbReference type="SUPFAM" id="SSF54686">
    <property type="entry name" value="Ribosomal protein L16p/L10e"/>
    <property type="match status" value="1"/>
</dbReference>
<organism evidence="8">
    <name type="scientific">Xylochloris irregularis</name>
    <dbReference type="NCBI Taxonomy" id="480381"/>
    <lineage>
        <taxon>Eukaryota</taxon>
        <taxon>Viridiplantae</taxon>
        <taxon>Chlorophyta</taxon>
        <taxon>core chlorophytes</taxon>
        <taxon>Trebouxiophyceae</taxon>
        <taxon>Trebouxiophyceae incertae sedis</taxon>
        <taxon>Xylochloris</taxon>
    </lineage>
</organism>
<dbReference type="PROSITE" id="PS00701">
    <property type="entry name" value="RIBOSOMAL_L16_2"/>
    <property type="match status" value="1"/>
</dbReference>
<dbReference type="InterPro" id="IPR036920">
    <property type="entry name" value="Ribosomal_uL16_sf"/>
</dbReference>
<feature type="compositionally biased region" description="Basic residues" evidence="7">
    <location>
        <begin position="1"/>
        <end position="19"/>
    </location>
</feature>
<dbReference type="RefSeq" id="YP_009105609.1">
    <property type="nucleotide sequence ID" value="NC_025534.1"/>
</dbReference>
<dbReference type="Pfam" id="PF00252">
    <property type="entry name" value="Ribosomal_L16"/>
    <property type="match status" value="1"/>
</dbReference>
<evidence type="ECO:0000256" key="2">
    <source>
        <dbReference type="ARBA" id="ARBA00022980"/>
    </source>
</evidence>
<dbReference type="EMBL" id="KM462872">
    <property type="protein sequence ID" value="AIT94331.1"/>
    <property type="molecule type" value="Genomic_DNA"/>
</dbReference>
<protein>
    <recommendedName>
        <fullName evidence="4">Large ribosomal subunit protein uL16c</fullName>
    </recommendedName>
</protein>
<dbReference type="CDD" id="cd01433">
    <property type="entry name" value="Ribosomal_L16_L10e"/>
    <property type="match status" value="1"/>
</dbReference>
<dbReference type="AlphaFoldDB" id="A0A097KMB1"/>
<dbReference type="GO" id="GO:0032543">
    <property type="term" value="P:mitochondrial translation"/>
    <property type="evidence" value="ECO:0007669"/>
    <property type="project" value="TreeGrafter"/>
</dbReference>
<comment type="similarity">
    <text evidence="1 4 5">Belongs to the universal ribosomal protein uL16 family.</text>
</comment>
<dbReference type="GO" id="GO:0005762">
    <property type="term" value="C:mitochondrial large ribosomal subunit"/>
    <property type="evidence" value="ECO:0007669"/>
    <property type="project" value="TreeGrafter"/>
</dbReference>
<evidence type="ECO:0000256" key="1">
    <source>
        <dbReference type="ARBA" id="ARBA00008931"/>
    </source>
</evidence>
<dbReference type="GO" id="GO:0019843">
    <property type="term" value="F:rRNA binding"/>
    <property type="evidence" value="ECO:0007669"/>
    <property type="project" value="InterPro"/>
</dbReference>
<evidence type="ECO:0000313" key="8">
    <source>
        <dbReference type="EMBL" id="AIT94331.1"/>
    </source>
</evidence>